<proteinExistence type="predicted"/>
<accession>A0A2W6NPC0</accession>
<protein>
    <submittedName>
        <fullName evidence="1">Uncharacterized protein</fullName>
    </submittedName>
</protein>
<dbReference type="RefSeq" id="WP_111268307.1">
    <property type="nucleotide sequence ID" value="NZ_QKWW01000002.1"/>
</dbReference>
<gene>
    <name evidence="1" type="ORF">DN757_00420</name>
</gene>
<dbReference type="AlphaFoldDB" id="A0A2W6NPC0"/>
<comment type="caution">
    <text evidence="1">The sequence shown here is derived from an EMBL/GenBank/DDBJ whole genome shotgun (WGS) entry which is preliminary data.</text>
</comment>
<evidence type="ECO:0000313" key="2">
    <source>
        <dbReference type="Proteomes" id="UP000249204"/>
    </source>
</evidence>
<reference evidence="1 2" key="1">
    <citation type="submission" date="2018-06" db="EMBL/GenBank/DDBJ databases">
        <title>Isolation of heavy metals resistant Paenibacillus silvae NC2 from Gold-Copper mine in ZiJin, China.</title>
        <authorList>
            <person name="Xu J."/>
            <person name="Mazhar H.S."/>
            <person name="Rensing C."/>
        </authorList>
    </citation>
    <scope>NUCLEOTIDE SEQUENCE [LARGE SCALE GENOMIC DNA]</scope>
    <source>
        <strain evidence="1 2">NC2</strain>
    </source>
</reference>
<dbReference type="Proteomes" id="UP000249204">
    <property type="component" value="Unassembled WGS sequence"/>
</dbReference>
<name>A0A2W6NPC0_9BACL</name>
<evidence type="ECO:0000313" key="1">
    <source>
        <dbReference type="EMBL" id="PZT57722.1"/>
    </source>
</evidence>
<organism evidence="1 2">
    <name type="scientific">Paenibacillus silvae</name>
    <dbReference type="NCBI Taxonomy" id="1325358"/>
    <lineage>
        <taxon>Bacteria</taxon>
        <taxon>Bacillati</taxon>
        <taxon>Bacillota</taxon>
        <taxon>Bacilli</taxon>
        <taxon>Bacillales</taxon>
        <taxon>Paenibacillaceae</taxon>
        <taxon>Paenibacillus</taxon>
    </lineage>
</organism>
<dbReference type="EMBL" id="QKWW01000002">
    <property type="protein sequence ID" value="PZT57722.1"/>
    <property type="molecule type" value="Genomic_DNA"/>
</dbReference>
<sequence length="192" mass="22596">MSMNIHWPKGTKVRFCNRGGWDGEYEQAAQILKHGEVYVVRRINVYQSSSEVFLEGFKEGFNSVLFEDVYEVEHRIDYGRIRELTNVPFTEFIKQHLKPTVIWRNAEHCFISIDDFQCDPFDPEVEEIDDPVVVVDVKFSGVLYTFWYNTGTYRYDYSMLGENVVNRYLAITKGHRPYLPGIYTYSPSEEES</sequence>